<dbReference type="EMBL" id="VWOX01000009">
    <property type="protein sequence ID" value="KAA5541860.1"/>
    <property type="molecule type" value="Genomic_DNA"/>
</dbReference>
<dbReference type="SUPFAM" id="SSF52980">
    <property type="entry name" value="Restriction endonuclease-like"/>
    <property type="match status" value="1"/>
</dbReference>
<keyword evidence="3" id="KW-0540">Nuclease</keyword>
<dbReference type="Pfam" id="PF04480">
    <property type="entry name" value="DUF559"/>
    <property type="match status" value="1"/>
</dbReference>
<evidence type="ECO:0000313" key="3">
    <source>
        <dbReference type="EMBL" id="KAA5541860.1"/>
    </source>
</evidence>
<dbReference type="GO" id="GO:0004519">
    <property type="term" value="F:endonuclease activity"/>
    <property type="evidence" value="ECO:0007669"/>
    <property type="project" value="UniProtKB-KW"/>
</dbReference>
<reference evidence="3 4" key="1">
    <citation type="submission" date="2019-08" db="EMBL/GenBank/DDBJ databases">
        <authorList>
            <person name="Dhanesh K."/>
            <person name="Kumar G."/>
            <person name="Sasikala C."/>
            <person name="Venkata Ramana C."/>
        </authorList>
    </citation>
    <scope>NUCLEOTIDE SEQUENCE [LARGE SCALE GENOMIC DNA]</scope>
    <source>
        <strain evidence="3 4">JC645</strain>
    </source>
</reference>
<feature type="compositionally biased region" description="Polar residues" evidence="1">
    <location>
        <begin position="131"/>
        <end position="142"/>
    </location>
</feature>
<dbReference type="PANTHER" id="PTHR38590:SF1">
    <property type="entry name" value="BLL0828 PROTEIN"/>
    <property type="match status" value="1"/>
</dbReference>
<feature type="region of interest" description="Disordered" evidence="1">
    <location>
        <begin position="1"/>
        <end position="20"/>
    </location>
</feature>
<accession>A0A5M6D5K8</accession>
<keyword evidence="4" id="KW-1185">Reference proteome</keyword>
<evidence type="ECO:0000256" key="1">
    <source>
        <dbReference type="SAM" id="MobiDB-lite"/>
    </source>
</evidence>
<keyword evidence="3" id="KW-0255">Endonuclease</keyword>
<dbReference type="Proteomes" id="UP000324479">
    <property type="component" value="Unassembled WGS sequence"/>
</dbReference>
<dbReference type="PANTHER" id="PTHR38590">
    <property type="entry name" value="BLL0828 PROTEIN"/>
    <property type="match status" value="1"/>
</dbReference>
<organism evidence="3 4">
    <name type="scientific">Roseiconus nitratireducens</name>
    <dbReference type="NCBI Taxonomy" id="2605748"/>
    <lineage>
        <taxon>Bacteria</taxon>
        <taxon>Pseudomonadati</taxon>
        <taxon>Planctomycetota</taxon>
        <taxon>Planctomycetia</taxon>
        <taxon>Pirellulales</taxon>
        <taxon>Pirellulaceae</taxon>
        <taxon>Roseiconus</taxon>
    </lineage>
</organism>
<dbReference type="AlphaFoldDB" id="A0A5M6D5K8"/>
<dbReference type="CDD" id="cd01038">
    <property type="entry name" value="Endonuclease_DUF559"/>
    <property type="match status" value="1"/>
</dbReference>
<feature type="region of interest" description="Disordered" evidence="1">
    <location>
        <begin position="123"/>
        <end position="142"/>
    </location>
</feature>
<keyword evidence="3" id="KW-0378">Hydrolase</keyword>
<sequence length="142" mass="16364">MAQSRTSSNSRVINSRDRRRRSTKSEGLLWSILRSKQLCVLKFRREHPVGPFIVDFACVSRMLVVEVDGGYHDQTIEADRERQELIEQSGWQIIRFTDREVEDNAEAVARAIANHMGIQYEFNPRSRRGSGNKSGCSNPRQK</sequence>
<name>A0A5M6D5K8_9BACT</name>
<feature type="domain" description="DUF559" evidence="2">
    <location>
        <begin position="13"/>
        <end position="115"/>
    </location>
</feature>
<proteinExistence type="predicted"/>
<evidence type="ECO:0000259" key="2">
    <source>
        <dbReference type="Pfam" id="PF04480"/>
    </source>
</evidence>
<protein>
    <submittedName>
        <fullName evidence="3">Endonuclease domain-containing protein</fullName>
    </submittedName>
</protein>
<gene>
    <name evidence="3" type="ORF">FYK55_16800</name>
</gene>
<dbReference type="Gene3D" id="3.40.960.10">
    <property type="entry name" value="VSR Endonuclease"/>
    <property type="match status" value="1"/>
</dbReference>
<dbReference type="InterPro" id="IPR007569">
    <property type="entry name" value="DUF559"/>
</dbReference>
<dbReference type="InterPro" id="IPR011335">
    <property type="entry name" value="Restrct_endonuc-II-like"/>
</dbReference>
<evidence type="ECO:0000313" key="4">
    <source>
        <dbReference type="Proteomes" id="UP000324479"/>
    </source>
</evidence>
<dbReference type="InterPro" id="IPR047216">
    <property type="entry name" value="Endonuclease_DUF559_bact"/>
</dbReference>
<comment type="caution">
    <text evidence="3">The sequence shown here is derived from an EMBL/GenBank/DDBJ whole genome shotgun (WGS) entry which is preliminary data.</text>
</comment>